<dbReference type="PANTHER" id="PTHR37023">
    <property type="entry name" value="TRANSPOSASE"/>
    <property type="match status" value="1"/>
</dbReference>
<dbReference type="InterPro" id="IPR007069">
    <property type="entry name" value="Transposase_32"/>
</dbReference>
<dbReference type="OrthoDB" id="272029at2"/>
<evidence type="ECO:0000313" key="3">
    <source>
        <dbReference type="Proteomes" id="UP000316213"/>
    </source>
</evidence>
<name>A0A5C6A773_9BACT</name>
<dbReference type="EMBL" id="SJPM01000007">
    <property type="protein sequence ID" value="TWT94931.1"/>
    <property type="molecule type" value="Genomic_DNA"/>
</dbReference>
<dbReference type="Pfam" id="PF04986">
    <property type="entry name" value="Y2_Tnp"/>
    <property type="match status" value="1"/>
</dbReference>
<dbReference type="GO" id="GO:0004803">
    <property type="term" value="F:transposase activity"/>
    <property type="evidence" value="ECO:0007669"/>
    <property type="project" value="InterPro"/>
</dbReference>
<dbReference type="RefSeq" id="WP_146578892.1">
    <property type="nucleotide sequence ID" value="NZ_SJPM01000007.1"/>
</dbReference>
<accession>A0A5C6A773</accession>
<dbReference type="GO" id="GO:0003677">
    <property type="term" value="F:DNA binding"/>
    <property type="evidence" value="ECO:0007669"/>
    <property type="project" value="InterPro"/>
</dbReference>
<evidence type="ECO:0000259" key="1">
    <source>
        <dbReference type="Pfam" id="PF04986"/>
    </source>
</evidence>
<evidence type="ECO:0000313" key="2">
    <source>
        <dbReference type="EMBL" id="TWT94931.1"/>
    </source>
</evidence>
<reference evidence="2 3" key="1">
    <citation type="submission" date="2019-02" db="EMBL/GenBank/DDBJ databases">
        <title>Deep-cultivation of Planctomycetes and their phenomic and genomic characterization uncovers novel biology.</title>
        <authorList>
            <person name="Wiegand S."/>
            <person name="Jogler M."/>
            <person name="Boedeker C."/>
            <person name="Pinto D."/>
            <person name="Vollmers J."/>
            <person name="Rivas-Marin E."/>
            <person name="Kohn T."/>
            <person name="Peeters S.H."/>
            <person name="Heuer A."/>
            <person name="Rast P."/>
            <person name="Oberbeckmann S."/>
            <person name="Bunk B."/>
            <person name="Jeske O."/>
            <person name="Meyerdierks A."/>
            <person name="Storesund J.E."/>
            <person name="Kallscheuer N."/>
            <person name="Luecker S."/>
            <person name="Lage O.M."/>
            <person name="Pohl T."/>
            <person name="Merkel B.J."/>
            <person name="Hornburger P."/>
            <person name="Mueller R.-W."/>
            <person name="Bruemmer F."/>
            <person name="Labrenz M."/>
            <person name="Spormann A.M."/>
            <person name="Op Den Camp H."/>
            <person name="Overmann J."/>
            <person name="Amann R."/>
            <person name="Jetten M.S.M."/>
            <person name="Mascher T."/>
            <person name="Medema M.H."/>
            <person name="Devos D.P."/>
            <person name="Kaster A.-K."/>
            <person name="Ovreas L."/>
            <person name="Rohde M."/>
            <person name="Galperin M.Y."/>
            <person name="Jogler C."/>
        </authorList>
    </citation>
    <scope>NUCLEOTIDE SEQUENCE [LARGE SCALE GENOMIC DNA]</scope>
    <source>
        <strain evidence="2 3">Pla100</strain>
    </source>
</reference>
<proteinExistence type="predicted"/>
<dbReference type="AlphaFoldDB" id="A0A5C6A773"/>
<dbReference type="PANTHER" id="PTHR37023:SF1">
    <property type="entry name" value="ISSOD25 TRANSPOSASE TNPA_ISSOD25"/>
    <property type="match status" value="1"/>
</dbReference>
<protein>
    <submittedName>
        <fullName evidence="2">Putative transposase</fullName>
    </submittedName>
</protein>
<organism evidence="2 3">
    <name type="scientific">Neorhodopirellula pilleata</name>
    <dbReference type="NCBI Taxonomy" id="2714738"/>
    <lineage>
        <taxon>Bacteria</taxon>
        <taxon>Pseudomonadati</taxon>
        <taxon>Planctomycetota</taxon>
        <taxon>Planctomycetia</taxon>
        <taxon>Pirellulales</taxon>
        <taxon>Pirellulaceae</taxon>
        <taxon>Neorhodopirellula</taxon>
    </lineage>
</organism>
<comment type="caution">
    <text evidence="2">The sequence shown here is derived from an EMBL/GenBank/DDBJ whole genome shotgun (WGS) entry which is preliminary data.</text>
</comment>
<keyword evidence="3" id="KW-1185">Reference proteome</keyword>
<feature type="domain" description="Transposase IS801/IS1294" evidence="1">
    <location>
        <begin position="56"/>
        <end position="255"/>
    </location>
</feature>
<dbReference type="GO" id="GO:0006313">
    <property type="term" value="P:DNA transposition"/>
    <property type="evidence" value="ECO:0007669"/>
    <property type="project" value="InterPro"/>
</dbReference>
<dbReference type="Proteomes" id="UP000316213">
    <property type="component" value="Unassembled WGS sequence"/>
</dbReference>
<sequence>MILPGVTYYQVVFTLPSELSELALANRHEMADLLVGSAWKTLSKQIKSEQDYDPAAISVLHTWNQKLDSHWHVHLLVPGEGPSLSGPTWKRALSPVDSASSDGYHLVRVDPLRQAYRRRAIAKLQRLRRSGKLNFGGKFESLRNDADWDAFIEKLESKKWVAFIQPPPSESSSANQVVRYLTRYLTGGPISDRRIRAADSKEVTFMAREGARTGGERSQVPITLSTTEFIQKWCLHVQPNQLTKTRYFGGWCNQRQAAYRSRCEELFSALDHSYDSIDPLETAGDLTNHCADLLCPAYGSDRMELIEQTPKPTWAELLDRESDACPAWYGAIQQMDFVRMLWDKYGIGCEDWDMRNALESAKALEPKRSSNDQLRLPGFWRPDPLVAFDLIDSR</sequence>
<gene>
    <name evidence="2" type="ORF">Pla100_35070</name>
</gene>